<feature type="region of interest" description="Disordered" evidence="11">
    <location>
        <begin position="213"/>
        <end position="232"/>
    </location>
</feature>
<evidence type="ECO:0000313" key="15">
    <source>
        <dbReference type="Proteomes" id="UP000824469"/>
    </source>
</evidence>
<comment type="subcellular location">
    <subcellularLocation>
        <location evidence="2">Nucleus</location>
    </subcellularLocation>
</comment>
<dbReference type="PROSITE" id="PS51543">
    <property type="entry name" value="FYRC"/>
    <property type="match status" value="1"/>
</dbReference>
<dbReference type="SMART" id="SM00542">
    <property type="entry name" value="FYRC"/>
    <property type="match status" value="1"/>
</dbReference>
<accession>A0AA38LB91</accession>
<evidence type="ECO:0000256" key="7">
    <source>
        <dbReference type="ARBA" id="ARBA00023004"/>
    </source>
</evidence>
<evidence type="ECO:0000256" key="9">
    <source>
        <dbReference type="ARBA" id="ARBA00023163"/>
    </source>
</evidence>
<dbReference type="InterPro" id="IPR003888">
    <property type="entry name" value="FYrich_N"/>
</dbReference>
<dbReference type="GO" id="GO:0000785">
    <property type="term" value="C:chromatin"/>
    <property type="evidence" value="ECO:0007669"/>
    <property type="project" value="TreeGrafter"/>
</dbReference>
<evidence type="ECO:0000256" key="6">
    <source>
        <dbReference type="ARBA" id="ARBA00023002"/>
    </source>
</evidence>
<evidence type="ECO:0000256" key="3">
    <source>
        <dbReference type="ARBA" id="ARBA00022723"/>
    </source>
</evidence>
<keyword evidence="15" id="KW-1185">Reference proteome</keyword>
<evidence type="ECO:0000259" key="12">
    <source>
        <dbReference type="PROSITE" id="PS51183"/>
    </source>
</evidence>
<dbReference type="Pfam" id="PF02928">
    <property type="entry name" value="zf-C5HC2"/>
    <property type="match status" value="1"/>
</dbReference>
<keyword evidence="8" id="KW-0805">Transcription regulation</keyword>
<keyword evidence="7" id="KW-0408">Iron</keyword>
<keyword evidence="9" id="KW-0804">Transcription</keyword>
<dbReference type="SMART" id="SM00545">
    <property type="entry name" value="JmjN"/>
    <property type="match status" value="1"/>
</dbReference>
<dbReference type="PROSITE" id="PS51183">
    <property type="entry name" value="JMJN"/>
    <property type="match status" value="1"/>
</dbReference>
<dbReference type="SUPFAM" id="SSF51197">
    <property type="entry name" value="Clavaminate synthase-like"/>
    <property type="match status" value="1"/>
</dbReference>
<dbReference type="Proteomes" id="UP000824469">
    <property type="component" value="Unassembled WGS sequence"/>
</dbReference>
<evidence type="ECO:0000256" key="1">
    <source>
        <dbReference type="ARBA" id="ARBA00001954"/>
    </source>
</evidence>
<dbReference type="GO" id="GO:0046872">
    <property type="term" value="F:metal ion binding"/>
    <property type="evidence" value="ECO:0007669"/>
    <property type="project" value="UniProtKB-KW"/>
</dbReference>
<dbReference type="GO" id="GO:0005634">
    <property type="term" value="C:nucleus"/>
    <property type="evidence" value="ECO:0007669"/>
    <property type="project" value="UniProtKB-SubCell"/>
</dbReference>
<evidence type="ECO:0000256" key="8">
    <source>
        <dbReference type="ARBA" id="ARBA00023015"/>
    </source>
</evidence>
<dbReference type="InterPro" id="IPR004198">
    <property type="entry name" value="Znf_C5HC2"/>
</dbReference>
<evidence type="ECO:0000256" key="2">
    <source>
        <dbReference type="ARBA" id="ARBA00004123"/>
    </source>
</evidence>
<dbReference type="GO" id="GO:0045814">
    <property type="term" value="P:negative regulation of gene expression, epigenetic"/>
    <property type="evidence" value="ECO:0007669"/>
    <property type="project" value="UniProtKB-ARBA"/>
</dbReference>
<dbReference type="GO" id="GO:0034647">
    <property type="term" value="F:histone H3K4me/H3K4me2/H3K4me3 demethylase activity"/>
    <property type="evidence" value="ECO:0007669"/>
    <property type="project" value="TreeGrafter"/>
</dbReference>
<dbReference type="OMA" id="RQITMPL"/>
<keyword evidence="5" id="KW-0223">Dioxygenase</keyword>
<keyword evidence="10" id="KW-0539">Nucleus</keyword>
<evidence type="ECO:0000259" key="13">
    <source>
        <dbReference type="PROSITE" id="PS51184"/>
    </source>
</evidence>
<dbReference type="InterPro" id="IPR003347">
    <property type="entry name" value="JmjC_dom"/>
</dbReference>
<organism evidence="14 15">
    <name type="scientific">Taxus chinensis</name>
    <name type="common">Chinese yew</name>
    <name type="synonym">Taxus wallichiana var. chinensis</name>
    <dbReference type="NCBI Taxonomy" id="29808"/>
    <lineage>
        <taxon>Eukaryota</taxon>
        <taxon>Viridiplantae</taxon>
        <taxon>Streptophyta</taxon>
        <taxon>Embryophyta</taxon>
        <taxon>Tracheophyta</taxon>
        <taxon>Spermatophyta</taxon>
        <taxon>Pinopsida</taxon>
        <taxon>Pinidae</taxon>
        <taxon>Conifers II</taxon>
        <taxon>Cupressales</taxon>
        <taxon>Taxaceae</taxon>
        <taxon>Taxus</taxon>
    </lineage>
</organism>
<dbReference type="Pfam" id="PF02373">
    <property type="entry name" value="JmjC"/>
    <property type="match status" value="1"/>
</dbReference>
<dbReference type="Gene3D" id="3.30.160.360">
    <property type="match status" value="1"/>
</dbReference>
<keyword evidence="6" id="KW-0560">Oxidoreductase</keyword>
<proteinExistence type="predicted"/>
<evidence type="ECO:0000256" key="5">
    <source>
        <dbReference type="ARBA" id="ARBA00022964"/>
    </source>
</evidence>
<dbReference type="Pfam" id="PF02375">
    <property type="entry name" value="JmjN"/>
    <property type="match status" value="1"/>
</dbReference>
<comment type="caution">
    <text evidence="14">The sequence shown here is derived from an EMBL/GenBank/DDBJ whole genome shotgun (WGS) entry which is preliminary data.</text>
</comment>
<dbReference type="Pfam" id="PF05965">
    <property type="entry name" value="FYRC"/>
    <property type="match status" value="1"/>
</dbReference>
<evidence type="ECO:0000256" key="10">
    <source>
        <dbReference type="ARBA" id="ARBA00023242"/>
    </source>
</evidence>
<dbReference type="Gene3D" id="2.60.120.650">
    <property type="entry name" value="Cupin"/>
    <property type="match status" value="1"/>
</dbReference>
<keyword evidence="3" id="KW-0479">Metal-binding</keyword>
<evidence type="ECO:0008006" key="16">
    <source>
        <dbReference type="Google" id="ProtNLM"/>
    </source>
</evidence>
<dbReference type="SMART" id="SM00558">
    <property type="entry name" value="JmjC"/>
    <property type="match status" value="1"/>
</dbReference>
<dbReference type="SMART" id="SM00541">
    <property type="entry name" value="FYRN"/>
    <property type="match status" value="1"/>
</dbReference>
<name>A0AA38LB91_TAXCH</name>
<dbReference type="FunFam" id="3.30.160.360:FF:000005">
    <property type="entry name" value="Putative lysine-specific demethylase JMJ16"/>
    <property type="match status" value="1"/>
</dbReference>
<dbReference type="PANTHER" id="PTHR10694:SF113">
    <property type="entry name" value="PROTEIN JUMONJI"/>
    <property type="match status" value="1"/>
</dbReference>
<feature type="domain" description="JmjN" evidence="12">
    <location>
        <begin position="137"/>
        <end position="178"/>
    </location>
</feature>
<evidence type="ECO:0000256" key="11">
    <source>
        <dbReference type="SAM" id="MobiDB-lite"/>
    </source>
</evidence>
<comment type="cofactor">
    <cofactor evidence="1">
        <name>Fe(2+)</name>
        <dbReference type="ChEBI" id="CHEBI:29033"/>
    </cofactor>
</comment>
<dbReference type="PANTHER" id="PTHR10694">
    <property type="entry name" value="LYSINE-SPECIFIC DEMETHYLASE"/>
    <property type="match status" value="1"/>
</dbReference>
<protein>
    <recommendedName>
        <fullName evidence="16">Lysine-specific demethylase JMJ16</fullName>
    </recommendedName>
</protein>
<dbReference type="InterPro" id="IPR003889">
    <property type="entry name" value="FYrich_C"/>
</dbReference>
<dbReference type="PROSITE" id="PS51542">
    <property type="entry name" value="FYRN"/>
    <property type="match status" value="1"/>
</dbReference>
<gene>
    <name evidence="14" type="ORF">KI387_024187</name>
</gene>
<dbReference type="PROSITE" id="PS51184">
    <property type="entry name" value="JMJC"/>
    <property type="match status" value="1"/>
</dbReference>
<keyword evidence="4" id="KW-0156">Chromatin regulator</keyword>
<feature type="compositionally biased region" description="Basic residues" evidence="11">
    <location>
        <begin position="213"/>
        <end position="227"/>
    </location>
</feature>
<dbReference type="InterPro" id="IPR003349">
    <property type="entry name" value="JmjN"/>
</dbReference>
<dbReference type="Pfam" id="PF05964">
    <property type="entry name" value="FYRN"/>
    <property type="match status" value="1"/>
</dbReference>
<reference evidence="14 15" key="1">
    <citation type="journal article" date="2021" name="Nat. Plants">
        <title>The Taxus genome provides insights into paclitaxel biosynthesis.</title>
        <authorList>
            <person name="Xiong X."/>
            <person name="Gou J."/>
            <person name="Liao Q."/>
            <person name="Li Y."/>
            <person name="Zhou Q."/>
            <person name="Bi G."/>
            <person name="Li C."/>
            <person name="Du R."/>
            <person name="Wang X."/>
            <person name="Sun T."/>
            <person name="Guo L."/>
            <person name="Liang H."/>
            <person name="Lu P."/>
            <person name="Wu Y."/>
            <person name="Zhang Z."/>
            <person name="Ro D.K."/>
            <person name="Shang Y."/>
            <person name="Huang S."/>
            <person name="Yan J."/>
        </authorList>
    </citation>
    <scope>NUCLEOTIDE SEQUENCE [LARGE SCALE GENOMIC DNA]</scope>
    <source>
        <strain evidence="14">Ta-2019</strain>
    </source>
</reference>
<evidence type="ECO:0000256" key="4">
    <source>
        <dbReference type="ARBA" id="ARBA00022853"/>
    </source>
</evidence>
<feature type="non-terminal residue" evidence="14">
    <location>
        <position position="1"/>
    </location>
</feature>
<evidence type="ECO:0000313" key="14">
    <source>
        <dbReference type="EMBL" id="KAH9315560.1"/>
    </source>
</evidence>
<dbReference type="EMBL" id="JAHRHJ020000005">
    <property type="protein sequence ID" value="KAH9315560.1"/>
    <property type="molecule type" value="Genomic_DNA"/>
</dbReference>
<feature type="domain" description="JmjC" evidence="13">
    <location>
        <begin position="359"/>
        <end position="522"/>
    </location>
</feature>
<sequence length="1461" mass="164552">MGTECFGAGINNDEKHRLEDSASCLFQTSFTLKRARSDTSAYSGTCPPQQVQTDADCSSGDEVKFTRALRHRPWVNYGKFDISSEDESDCQQSFQAHSFKPNLPKGVIRGCSRCNDCQKVIARWRPEDGCRPVIDEAPVFHPNEEEFKDTLKYIASIRAIAEPHGICRIVPPPSWQPPCPLRDMDKWQSAKFPTRVQEIHKLQVRKSVSKKFRNANGGRRKRRRSSRIGRSCGRAQQCLAGFDGEPLVSDEDSRFGFDSGSEFTLETYERYANDFKEQYFGIREMNGNLDSMVLGEAKTMWEPSVENIEGEYWRVIERPTEEIEVLYGADVETGVFGSGFPKSTSKSVNPPRDADPYVKSGWNLNNFARLPGSVLSYEGGDISGVLVPWLYLGMCFSSFCWHVEDHHFYSLNYMHWGAPKVWYGVPGSAAVQLEQAMRKHLPHLFNEQPDLLHKLVTQLSPTVLKSEGVPVYRSIQNSGEFVLTFPRAYHAGFNCGFNCAEAVNVAPIDWLPHGQSAAELYRDQCRKTSVSHDKLLLGASREAVRYLWELLILRKDNLPNSDWQRFCGLDGILTKAMKTRVEMERARRVYLANPAKTRKMDHDFDATKERECLSCHYDLHLSAVGCECCPERFACLEHAKQMCKCAWDLRFFLYRYDIAELDTLVEALEGKMNAIYRWANLDLGLSLSSCVGNPNIQSGFQSTEKSCYVHSQHNKMDMNALLGDSKTSFIRMLNLASGVNAAKMISSAMQYQGNKSAGSEPTLAGEIDGPREAHKSKTLDFSVKDALLARARETNVEDVTVSSVVQYPDSKADFVPAMVDDINGTQMKNKTEIPMVFPMRQKIPDINKPFIFEENNLCNKVELTLQAKTVSNEEPPGEFFSCESNHRQILFPHGSKVKEHFSSHSEQRSVLNKKDGNSYYDQHMQKCAPHFSNRIPASKCQTKFVAGIHGIRTTDDQGKWEPEASVRGQGSTSVNDLECILLSDDEGGTEKSFAIEKKVEVEHKHIDVGIIGSAQSSCRTTVHNLATEKVSYSAVAEESGTIGQTNERNKVSMHVIDHCVASDPGNIKECIRDKNQTKHFELMREIDYFDGSTWESHASKVPPFPDNALTQTVASHNFHTAPGLVHEESDLYPRDPIKSKVVERIVVAANIHPVQQYACTAAGNNDTNAVSGFDLSWNHMTNERKAQSLFVSSSSDTTANSTKIFQNKGPRIARVVRVQKCSYEVEVMDLGVMRPFKSWYNSQVIFPKGFKSRVRFHSILDPTQMCNYISEVLDAGLVGPLFKVIVEGCPAEVFIHVTVDKCWELVQERLNQEIRRQRSLSKQNLPSLQPPGSLNGLEMFGFASPSIIQAIEDLDRDHKCLEYWVTRSTSGSKTYYPEKNDIPKEQNEALNSEIGKECNTAALKNLLGMINNQHESSTINQEQLQLNTQNLVSTEKVHTVLKGLFKKASPDELWTMHKVLS</sequence>